<feature type="region of interest" description="Disordered" evidence="1">
    <location>
        <begin position="19"/>
        <end position="53"/>
    </location>
</feature>
<proteinExistence type="predicted"/>
<dbReference type="EMBL" id="ML986508">
    <property type="protein sequence ID" value="KAF2273672.1"/>
    <property type="molecule type" value="Genomic_DNA"/>
</dbReference>
<evidence type="ECO:0000313" key="3">
    <source>
        <dbReference type="Proteomes" id="UP000800097"/>
    </source>
</evidence>
<feature type="region of interest" description="Disordered" evidence="1">
    <location>
        <begin position="346"/>
        <end position="380"/>
    </location>
</feature>
<feature type="compositionally biased region" description="Basic and acidic residues" evidence="1">
    <location>
        <begin position="359"/>
        <end position="380"/>
    </location>
</feature>
<gene>
    <name evidence="2" type="ORF">EI97DRAFT_435841</name>
</gene>
<dbReference type="AlphaFoldDB" id="A0A6A6JB78"/>
<name>A0A6A6JB78_WESOR</name>
<dbReference type="GeneID" id="54552135"/>
<sequence length="380" mass="41348">MPSHVENYIDSLFEDDWNPEFAVDGNPLPPPDSFPAGTSTPVEQAPGASFSSSFDSSEFFTAEELGIGGAFGLSVDALPPSDLLFDSSWAEPTTSNTFTTLEEPSLLLSDASGEALLPGPSSSSSTGLPSTNHHSSPSSPTTTAEPSGEAPTPPKAPAFPPFKRHFATGDDARNHRRAAKRSINRDPNIAAVKANRDDWVRRLYEAMININGLIDKESSTHRKRFETGAFDQMDLEAAAHNVFDKAIAVHERGWTRPLVYHKEAVRGKFKDPAKNCCRTRLEILCEVLTKSKAACNDALQGGLELAQLAYNPSLRIGGKIGNAIANQQRRERLQVGTEVLNERAVAAGKEVKTRKKAQKPVEKEKEKKEKTKEGKKAQAE</sequence>
<accession>A0A6A6JB78</accession>
<organism evidence="2 3">
    <name type="scientific">Westerdykella ornata</name>
    <dbReference type="NCBI Taxonomy" id="318751"/>
    <lineage>
        <taxon>Eukaryota</taxon>
        <taxon>Fungi</taxon>
        <taxon>Dikarya</taxon>
        <taxon>Ascomycota</taxon>
        <taxon>Pezizomycotina</taxon>
        <taxon>Dothideomycetes</taxon>
        <taxon>Pleosporomycetidae</taxon>
        <taxon>Pleosporales</taxon>
        <taxon>Sporormiaceae</taxon>
        <taxon>Westerdykella</taxon>
    </lineage>
</organism>
<protein>
    <submittedName>
        <fullName evidence="2">Uncharacterized protein</fullName>
    </submittedName>
</protein>
<dbReference type="Proteomes" id="UP000800097">
    <property type="component" value="Unassembled WGS sequence"/>
</dbReference>
<feature type="compositionally biased region" description="Low complexity" evidence="1">
    <location>
        <begin position="116"/>
        <end position="147"/>
    </location>
</feature>
<dbReference type="RefSeq" id="XP_033651211.1">
    <property type="nucleotide sequence ID" value="XM_033798960.1"/>
</dbReference>
<feature type="region of interest" description="Disordered" evidence="1">
    <location>
        <begin position="112"/>
        <end position="184"/>
    </location>
</feature>
<evidence type="ECO:0000256" key="1">
    <source>
        <dbReference type="SAM" id="MobiDB-lite"/>
    </source>
</evidence>
<dbReference type="OrthoDB" id="3786709at2759"/>
<reference evidence="2" key="1">
    <citation type="journal article" date="2020" name="Stud. Mycol.">
        <title>101 Dothideomycetes genomes: a test case for predicting lifestyles and emergence of pathogens.</title>
        <authorList>
            <person name="Haridas S."/>
            <person name="Albert R."/>
            <person name="Binder M."/>
            <person name="Bloem J."/>
            <person name="Labutti K."/>
            <person name="Salamov A."/>
            <person name="Andreopoulos B."/>
            <person name="Baker S."/>
            <person name="Barry K."/>
            <person name="Bills G."/>
            <person name="Bluhm B."/>
            <person name="Cannon C."/>
            <person name="Castanera R."/>
            <person name="Culley D."/>
            <person name="Daum C."/>
            <person name="Ezra D."/>
            <person name="Gonzalez J."/>
            <person name="Henrissat B."/>
            <person name="Kuo A."/>
            <person name="Liang C."/>
            <person name="Lipzen A."/>
            <person name="Lutzoni F."/>
            <person name="Magnuson J."/>
            <person name="Mondo S."/>
            <person name="Nolan M."/>
            <person name="Ohm R."/>
            <person name="Pangilinan J."/>
            <person name="Park H.-J."/>
            <person name="Ramirez L."/>
            <person name="Alfaro M."/>
            <person name="Sun H."/>
            <person name="Tritt A."/>
            <person name="Yoshinaga Y."/>
            <person name="Zwiers L.-H."/>
            <person name="Turgeon B."/>
            <person name="Goodwin S."/>
            <person name="Spatafora J."/>
            <person name="Crous P."/>
            <person name="Grigoriev I."/>
        </authorList>
    </citation>
    <scope>NUCLEOTIDE SEQUENCE</scope>
    <source>
        <strain evidence="2">CBS 379.55</strain>
    </source>
</reference>
<feature type="compositionally biased region" description="Pro residues" evidence="1">
    <location>
        <begin position="151"/>
        <end position="160"/>
    </location>
</feature>
<evidence type="ECO:0000313" key="2">
    <source>
        <dbReference type="EMBL" id="KAF2273672.1"/>
    </source>
</evidence>
<keyword evidence="3" id="KW-1185">Reference proteome</keyword>